<protein>
    <recommendedName>
        <fullName evidence="1">GATA-type domain-containing protein</fullName>
    </recommendedName>
</protein>
<dbReference type="Gene3D" id="3.30.50.10">
    <property type="entry name" value="Erythroid Transcription Factor GATA-1, subunit A"/>
    <property type="match status" value="1"/>
</dbReference>
<dbReference type="Proteomes" id="UP000093000">
    <property type="component" value="Unassembled WGS sequence"/>
</dbReference>
<accession>A0A1C7NE29</accession>
<reference evidence="2 3" key="1">
    <citation type="submission" date="2016-03" db="EMBL/GenBank/DDBJ databases">
        <title>Choanephora cucurbitarum.</title>
        <authorList>
            <person name="Min B."/>
            <person name="Park H."/>
            <person name="Park J.-H."/>
            <person name="Shin H.-D."/>
            <person name="Choi I.-G."/>
        </authorList>
    </citation>
    <scope>NUCLEOTIDE SEQUENCE [LARGE SCALE GENOMIC DNA]</scope>
    <source>
        <strain evidence="2 3">KUS-F28377</strain>
    </source>
</reference>
<dbReference type="OrthoDB" id="2162994at2759"/>
<gene>
    <name evidence="2" type="ORF">A0J61_04588</name>
</gene>
<dbReference type="InterPro" id="IPR000679">
    <property type="entry name" value="Znf_GATA"/>
</dbReference>
<dbReference type="GO" id="GO:0008270">
    <property type="term" value="F:zinc ion binding"/>
    <property type="evidence" value="ECO:0007669"/>
    <property type="project" value="InterPro"/>
</dbReference>
<sequence length="32" mass="3766">PDGNKTLCNACGLRYSRLKSKQWKLMDHFNKL</sequence>
<feature type="domain" description="GATA-type" evidence="1">
    <location>
        <begin position="1"/>
        <end position="16"/>
    </location>
</feature>
<dbReference type="EMBL" id="LUGH01000227">
    <property type="protein sequence ID" value="OBZ87362.1"/>
    <property type="molecule type" value="Genomic_DNA"/>
</dbReference>
<evidence type="ECO:0000259" key="1">
    <source>
        <dbReference type="Pfam" id="PF00320"/>
    </source>
</evidence>
<name>A0A1C7NE29_9FUNG</name>
<dbReference type="AlphaFoldDB" id="A0A1C7NE29"/>
<dbReference type="InterPro" id="IPR013088">
    <property type="entry name" value="Znf_NHR/GATA"/>
</dbReference>
<dbReference type="GO" id="GO:0006355">
    <property type="term" value="P:regulation of DNA-templated transcription"/>
    <property type="evidence" value="ECO:0007669"/>
    <property type="project" value="InterPro"/>
</dbReference>
<dbReference type="GO" id="GO:0043565">
    <property type="term" value="F:sequence-specific DNA binding"/>
    <property type="evidence" value="ECO:0007669"/>
    <property type="project" value="InterPro"/>
</dbReference>
<dbReference type="InParanoid" id="A0A1C7NE29"/>
<evidence type="ECO:0000313" key="2">
    <source>
        <dbReference type="EMBL" id="OBZ87362.1"/>
    </source>
</evidence>
<organism evidence="2 3">
    <name type="scientific">Choanephora cucurbitarum</name>
    <dbReference type="NCBI Taxonomy" id="101091"/>
    <lineage>
        <taxon>Eukaryota</taxon>
        <taxon>Fungi</taxon>
        <taxon>Fungi incertae sedis</taxon>
        <taxon>Mucoromycota</taxon>
        <taxon>Mucoromycotina</taxon>
        <taxon>Mucoromycetes</taxon>
        <taxon>Mucorales</taxon>
        <taxon>Mucorineae</taxon>
        <taxon>Choanephoraceae</taxon>
        <taxon>Choanephoroideae</taxon>
        <taxon>Choanephora</taxon>
    </lineage>
</organism>
<proteinExistence type="predicted"/>
<evidence type="ECO:0000313" key="3">
    <source>
        <dbReference type="Proteomes" id="UP000093000"/>
    </source>
</evidence>
<keyword evidence="3" id="KW-1185">Reference proteome</keyword>
<feature type="non-terminal residue" evidence="2">
    <location>
        <position position="1"/>
    </location>
</feature>
<comment type="caution">
    <text evidence="2">The sequence shown here is derived from an EMBL/GenBank/DDBJ whole genome shotgun (WGS) entry which is preliminary data.</text>
</comment>
<dbReference type="Pfam" id="PF00320">
    <property type="entry name" value="GATA"/>
    <property type="match status" value="1"/>
</dbReference>